<reference evidence="2 4" key="1">
    <citation type="submission" date="2015-11" db="EMBL/GenBank/DDBJ databases">
        <title>Genomic analysis of 38 Legionella species identifies large and diverse effector repertoires.</title>
        <authorList>
            <person name="Burstein D."/>
            <person name="Amaro F."/>
            <person name="Zusman T."/>
            <person name="Lifshitz Z."/>
            <person name="Cohen O."/>
            <person name="Gilbert J.A."/>
            <person name="Pupko T."/>
            <person name="Shuman H.A."/>
            <person name="Segal G."/>
        </authorList>
    </citation>
    <scope>NUCLEOTIDE SEQUENCE [LARGE SCALE GENOMIC DNA]</scope>
    <source>
        <strain evidence="2 4">ATCC 49507</strain>
    </source>
</reference>
<sequence>MLRIRALCNFKKVVGLITTARRFSLCRLVNEAKKLKIVLSFVPKCGDFFRFHIATISCCLNTMFSAISTFEPPGRHMFSTDTNKCAIKSILCFIGSNGHIILFLILSHHRKIRELTFTHSTGSICFSDMKLSI</sequence>
<name>A0A378L446_9GAMM</name>
<keyword evidence="4" id="KW-1185">Reference proteome</keyword>
<dbReference type="STRING" id="45072.Lqua_2423"/>
<evidence type="ECO:0000313" key="5">
    <source>
        <dbReference type="Proteomes" id="UP000254230"/>
    </source>
</evidence>
<gene>
    <name evidence="2" type="ORF">Lqua_2423</name>
    <name evidence="3" type="ORF">NCTC12376_02736</name>
</gene>
<organism evidence="3 5">
    <name type="scientific">Legionella quateirensis</name>
    <dbReference type="NCBI Taxonomy" id="45072"/>
    <lineage>
        <taxon>Bacteria</taxon>
        <taxon>Pseudomonadati</taxon>
        <taxon>Pseudomonadota</taxon>
        <taxon>Gammaproteobacteria</taxon>
        <taxon>Legionellales</taxon>
        <taxon>Legionellaceae</taxon>
        <taxon>Legionella</taxon>
    </lineage>
</organism>
<dbReference type="Proteomes" id="UP000254230">
    <property type="component" value="Unassembled WGS sequence"/>
</dbReference>
<feature type="transmembrane region" description="Helical" evidence="1">
    <location>
        <begin position="48"/>
        <end position="67"/>
    </location>
</feature>
<evidence type="ECO:0000313" key="3">
    <source>
        <dbReference type="EMBL" id="STY18910.1"/>
    </source>
</evidence>
<keyword evidence="1" id="KW-0812">Transmembrane</keyword>
<protein>
    <submittedName>
        <fullName evidence="3">Uncharacterized protein</fullName>
    </submittedName>
</protein>
<evidence type="ECO:0000313" key="2">
    <source>
        <dbReference type="EMBL" id="KTD46320.1"/>
    </source>
</evidence>
<feature type="transmembrane region" description="Helical" evidence="1">
    <location>
        <begin position="87"/>
        <end position="106"/>
    </location>
</feature>
<proteinExistence type="predicted"/>
<evidence type="ECO:0000256" key="1">
    <source>
        <dbReference type="SAM" id="Phobius"/>
    </source>
</evidence>
<accession>A0A378L446</accession>
<keyword evidence="1" id="KW-1133">Transmembrane helix</keyword>
<dbReference type="EMBL" id="UGOW01000001">
    <property type="protein sequence ID" value="STY18910.1"/>
    <property type="molecule type" value="Genomic_DNA"/>
</dbReference>
<dbReference type="Proteomes" id="UP000054639">
    <property type="component" value="Unassembled WGS sequence"/>
</dbReference>
<evidence type="ECO:0000313" key="4">
    <source>
        <dbReference type="Proteomes" id="UP000054639"/>
    </source>
</evidence>
<reference evidence="3 5" key="2">
    <citation type="submission" date="2018-06" db="EMBL/GenBank/DDBJ databases">
        <authorList>
            <consortium name="Pathogen Informatics"/>
            <person name="Doyle S."/>
        </authorList>
    </citation>
    <scope>NUCLEOTIDE SEQUENCE [LARGE SCALE GENOMIC DNA]</scope>
    <source>
        <strain evidence="3 5">NCTC12376</strain>
    </source>
</reference>
<dbReference type="AlphaFoldDB" id="A0A378L446"/>
<dbReference type="EMBL" id="LNYR01000034">
    <property type="protein sequence ID" value="KTD46320.1"/>
    <property type="molecule type" value="Genomic_DNA"/>
</dbReference>
<keyword evidence="1" id="KW-0472">Membrane</keyword>